<feature type="region of interest" description="Disordered" evidence="1">
    <location>
        <begin position="290"/>
        <end position="317"/>
    </location>
</feature>
<evidence type="ECO:0000313" key="2">
    <source>
        <dbReference type="EMBL" id="KZT74238.1"/>
    </source>
</evidence>
<dbReference type="AlphaFoldDB" id="A0A165U114"/>
<reference evidence="2 3" key="1">
    <citation type="journal article" date="2016" name="Mol. Biol. Evol.">
        <title>Comparative Genomics of Early-Diverging Mushroom-Forming Fungi Provides Insights into the Origins of Lignocellulose Decay Capabilities.</title>
        <authorList>
            <person name="Nagy L.G."/>
            <person name="Riley R."/>
            <person name="Tritt A."/>
            <person name="Adam C."/>
            <person name="Daum C."/>
            <person name="Floudas D."/>
            <person name="Sun H."/>
            <person name="Yadav J.S."/>
            <person name="Pangilinan J."/>
            <person name="Larsson K.H."/>
            <person name="Matsuura K."/>
            <person name="Barry K."/>
            <person name="Labutti K."/>
            <person name="Kuo R."/>
            <person name="Ohm R.A."/>
            <person name="Bhattacharya S.S."/>
            <person name="Shirouzu T."/>
            <person name="Yoshinaga Y."/>
            <person name="Martin F.M."/>
            <person name="Grigoriev I.V."/>
            <person name="Hibbett D.S."/>
        </authorList>
    </citation>
    <scope>NUCLEOTIDE SEQUENCE [LARGE SCALE GENOMIC DNA]</scope>
    <source>
        <strain evidence="2 3">L-15889</strain>
    </source>
</reference>
<gene>
    <name evidence="2" type="ORF">DAEQUDRAFT_807903</name>
</gene>
<evidence type="ECO:0000313" key="3">
    <source>
        <dbReference type="Proteomes" id="UP000076727"/>
    </source>
</evidence>
<feature type="region of interest" description="Disordered" evidence="1">
    <location>
        <begin position="1"/>
        <end position="24"/>
    </location>
</feature>
<accession>A0A165U114</accession>
<dbReference type="EMBL" id="KV429034">
    <property type="protein sequence ID" value="KZT74238.1"/>
    <property type="molecule type" value="Genomic_DNA"/>
</dbReference>
<dbReference type="OrthoDB" id="10675626at2759"/>
<organism evidence="2 3">
    <name type="scientific">Daedalea quercina L-15889</name>
    <dbReference type="NCBI Taxonomy" id="1314783"/>
    <lineage>
        <taxon>Eukaryota</taxon>
        <taxon>Fungi</taxon>
        <taxon>Dikarya</taxon>
        <taxon>Basidiomycota</taxon>
        <taxon>Agaricomycotina</taxon>
        <taxon>Agaricomycetes</taxon>
        <taxon>Polyporales</taxon>
        <taxon>Fomitopsis</taxon>
    </lineage>
</organism>
<evidence type="ECO:0000256" key="1">
    <source>
        <dbReference type="SAM" id="MobiDB-lite"/>
    </source>
</evidence>
<protein>
    <submittedName>
        <fullName evidence="2">Uncharacterized protein</fullName>
    </submittedName>
</protein>
<dbReference type="Proteomes" id="UP000076727">
    <property type="component" value="Unassembled WGS sequence"/>
</dbReference>
<keyword evidence="3" id="KW-1185">Reference proteome</keyword>
<feature type="compositionally biased region" description="Acidic residues" evidence="1">
    <location>
        <begin position="10"/>
        <end position="23"/>
    </location>
</feature>
<name>A0A165U114_9APHY</name>
<proteinExistence type="predicted"/>
<sequence length="317" mass="36519">MQNTVQNNAEEVEENNAEADSNDAQEVVAEGEECRMDVPPFIALECFSVEEYQPERSAEDKWMMCPEGRGSFDVDNLCFNRTSSEVMQEQYSHLISRAGPWKEKTKDIIFFGAARLWWLYFTTDDLKTLETGINETYIMQQWCEAGVAIHVQESLDDYTEDERPTVEAFLSKIRDGERAKMKLLAQLLIQHEADVRLEINTQTDDKRQQDAMWDQYIQYCEHLGRPRDDDPEDSDLYNRVVESLRKLTKAVRRGSLDTASDRLRANSTRLTHSGKVGKIDPFEAGLARLKKRKRSVEDEQDDQGDLRDRDGASTSAQ</sequence>